<evidence type="ECO:0000313" key="9">
    <source>
        <dbReference type="EMBL" id="PXX81831.1"/>
    </source>
</evidence>
<feature type="transmembrane region" description="Helical" evidence="8">
    <location>
        <begin position="152"/>
        <end position="176"/>
    </location>
</feature>
<dbReference type="FunFam" id="1.10.3470.10:FF:000001">
    <property type="entry name" value="Vitamin B12 ABC transporter permease BtuC"/>
    <property type="match status" value="1"/>
</dbReference>
<reference evidence="9 10" key="1">
    <citation type="submission" date="2018-05" db="EMBL/GenBank/DDBJ databases">
        <title>Genomic Encyclopedia of Type Strains, Phase IV (KMG-IV): sequencing the most valuable type-strain genomes for metagenomic binning, comparative biology and taxonomic classification.</title>
        <authorList>
            <person name="Goeker M."/>
        </authorList>
    </citation>
    <scope>NUCLEOTIDE SEQUENCE [LARGE SCALE GENOMIC DNA]</scope>
    <source>
        <strain evidence="9 10">DSM 29661</strain>
    </source>
</reference>
<keyword evidence="3" id="KW-0813">Transport</keyword>
<dbReference type="GO" id="GO:0022857">
    <property type="term" value="F:transmembrane transporter activity"/>
    <property type="evidence" value="ECO:0007669"/>
    <property type="project" value="InterPro"/>
</dbReference>
<keyword evidence="4" id="KW-1003">Cell membrane</keyword>
<dbReference type="Pfam" id="PF01032">
    <property type="entry name" value="FecCD"/>
    <property type="match status" value="1"/>
</dbReference>
<evidence type="ECO:0000256" key="7">
    <source>
        <dbReference type="ARBA" id="ARBA00023136"/>
    </source>
</evidence>
<comment type="similarity">
    <text evidence="2">Belongs to the binding-protein-dependent transport system permease family. FecCD subfamily.</text>
</comment>
<dbReference type="InterPro" id="IPR037294">
    <property type="entry name" value="ABC_BtuC-like"/>
</dbReference>
<name>A0A318KVI0_9NEIS</name>
<dbReference type="GO" id="GO:0005886">
    <property type="term" value="C:plasma membrane"/>
    <property type="evidence" value="ECO:0007669"/>
    <property type="project" value="UniProtKB-SubCell"/>
</dbReference>
<evidence type="ECO:0000256" key="3">
    <source>
        <dbReference type="ARBA" id="ARBA00022448"/>
    </source>
</evidence>
<evidence type="ECO:0000256" key="5">
    <source>
        <dbReference type="ARBA" id="ARBA00022692"/>
    </source>
</evidence>
<gene>
    <name evidence="9" type="ORF">DFR34_10160</name>
</gene>
<keyword evidence="7 8" id="KW-0472">Membrane</keyword>
<dbReference type="SUPFAM" id="SSF81345">
    <property type="entry name" value="ABC transporter involved in vitamin B12 uptake, BtuC"/>
    <property type="match status" value="1"/>
</dbReference>
<feature type="transmembrane region" description="Helical" evidence="8">
    <location>
        <begin position="282"/>
        <end position="302"/>
    </location>
</feature>
<evidence type="ECO:0000256" key="2">
    <source>
        <dbReference type="ARBA" id="ARBA00007935"/>
    </source>
</evidence>
<feature type="transmembrane region" description="Helical" evidence="8">
    <location>
        <begin position="123"/>
        <end position="140"/>
    </location>
</feature>
<protein>
    <submittedName>
        <fullName evidence="9">Iron complex transport system permease protein</fullName>
    </submittedName>
</protein>
<evidence type="ECO:0000256" key="8">
    <source>
        <dbReference type="SAM" id="Phobius"/>
    </source>
</evidence>
<dbReference type="AlphaFoldDB" id="A0A318KVI0"/>
<feature type="transmembrane region" description="Helical" evidence="8">
    <location>
        <begin position="69"/>
        <end position="88"/>
    </location>
</feature>
<comment type="subcellular location">
    <subcellularLocation>
        <location evidence="1">Cell membrane</location>
        <topology evidence="1">Multi-pass membrane protein</topology>
    </subcellularLocation>
</comment>
<dbReference type="PANTHER" id="PTHR30472:SF25">
    <property type="entry name" value="ABC TRANSPORTER PERMEASE PROTEIN MJ0876-RELATED"/>
    <property type="match status" value="1"/>
</dbReference>
<keyword evidence="6 8" id="KW-1133">Transmembrane helix</keyword>
<organism evidence="9 10">
    <name type="scientific">Rivihabitans pingtungensis</name>
    <dbReference type="NCBI Taxonomy" id="1054498"/>
    <lineage>
        <taxon>Bacteria</taxon>
        <taxon>Pseudomonadati</taxon>
        <taxon>Pseudomonadota</taxon>
        <taxon>Betaproteobacteria</taxon>
        <taxon>Neisseriales</taxon>
        <taxon>Aquaspirillaceae</taxon>
        <taxon>Rivihabitans</taxon>
    </lineage>
</organism>
<sequence>MTLAARPPWRALWLLLALSLATVLGFALAAGLGSAQLRLDEAWAALSGRAAADSLASALLALRLERAVVAWHTGAALALSGVLMQALLRNPLADPYILGVSGGAAVGALLALLLGLALWWVDAGALLGAAAVSALLLGLARRDWQGGPLGATLLLLTGVMLSTACSALISLLLSLAPDSRLRPMVFWLIGDVSASRWQPTLSVLLLAALALCLRQARAINVLAFYGDDAHTLGVPAARLRRVLFLTAAALTAGAVANAGSIGFIGLMIPHACRFALGSDHRVLLPAATLAGGLLLLLADVAARTVVAPMQLPVGVITALIGVPAFLWQLRQVRQGGRA</sequence>
<feature type="transmembrane region" description="Helical" evidence="8">
    <location>
        <begin position="196"/>
        <end position="213"/>
    </location>
</feature>
<dbReference type="PANTHER" id="PTHR30472">
    <property type="entry name" value="FERRIC ENTEROBACTIN TRANSPORT SYSTEM PERMEASE PROTEIN"/>
    <property type="match status" value="1"/>
</dbReference>
<dbReference type="EMBL" id="QJKI01000001">
    <property type="protein sequence ID" value="PXX81831.1"/>
    <property type="molecule type" value="Genomic_DNA"/>
</dbReference>
<evidence type="ECO:0000313" key="10">
    <source>
        <dbReference type="Proteomes" id="UP000247555"/>
    </source>
</evidence>
<feature type="transmembrane region" description="Helical" evidence="8">
    <location>
        <begin position="95"/>
        <end position="117"/>
    </location>
</feature>
<evidence type="ECO:0000256" key="4">
    <source>
        <dbReference type="ARBA" id="ARBA00022475"/>
    </source>
</evidence>
<feature type="transmembrane region" description="Helical" evidence="8">
    <location>
        <begin position="309"/>
        <end position="329"/>
    </location>
</feature>
<keyword evidence="10" id="KW-1185">Reference proteome</keyword>
<keyword evidence="5 8" id="KW-0812">Transmembrane</keyword>
<dbReference type="InterPro" id="IPR000522">
    <property type="entry name" value="ABC_transptr_permease_BtuC"/>
</dbReference>
<feature type="transmembrane region" description="Helical" evidence="8">
    <location>
        <begin position="242"/>
        <end position="270"/>
    </location>
</feature>
<dbReference type="RefSeq" id="WP_211309241.1">
    <property type="nucleotide sequence ID" value="NZ_DAIMVG010000070.1"/>
</dbReference>
<comment type="caution">
    <text evidence="9">The sequence shown here is derived from an EMBL/GenBank/DDBJ whole genome shotgun (WGS) entry which is preliminary data.</text>
</comment>
<proteinExistence type="inferred from homology"/>
<dbReference type="Gene3D" id="1.10.3470.10">
    <property type="entry name" value="ABC transporter involved in vitamin B12 uptake, BtuC"/>
    <property type="match status" value="1"/>
</dbReference>
<evidence type="ECO:0000256" key="1">
    <source>
        <dbReference type="ARBA" id="ARBA00004651"/>
    </source>
</evidence>
<evidence type="ECO:0000256" key="6">
    <source>
        <dbReference type="ARBA" id="ARBA00022989"/>
    </source>
</evidence>
<accession>A0A318KVI0</accession>
<dbReference type="Proteomes" id="UP000247555">
    <property type="component" value="Unassembled WGS sequence"/>
</dbReference>